<dbReference type="GO" id="GO:0017136">
    <property type="term" value="F:histone deacetylase activity, NAD-dependent"/>
    <property type="evidence" value="ECO:0007669"/>
    <property type="project" value="TreeGrafter"/>
</dbReference>
<dbReference type="PANTHER" id="PTHR11085">
    <property type="entry name" value="NAD-DEPENDENT PROTEIN DEACYLASE SIRTUIN-5, MITOCHONDRIAL-RELATED"/>
    <property type="match status" value="1"/>
</dbReference>
<sequence>MAMISEGHEYSSPSKRIKLDQTQHLSNSNVELDFGAFSAPLKNVHEVIQGEYTLNAEVLNNGDSGFSEMAPDESTSQAETSVTAVSTHSSKKSDDGGTANSTREDDRDEVSSTVSYLSDISGLSELSGQEWKPMAGPVSWVQRQMIIGVNPRSLLNQLVTDGTQIPQQIDDLTLWKIIMNMMSEPPRRQKLNHVNTLVDVVRLLKGAKKIIVLTGAGVSVSCGIPDFRSRDGIYSRLAIDFPDLPDPQAMFDIQYFSQDPRPFFKFAREIYPGQFKPSPCHRFIKMLEKHKKLLRNYSQNIDTLEQVAGIQNVIECHGSFATASCTRCKHKVTADAIREDIFAQRIPRCPRCPKVALPPLNDAENKYESYKDLVSRGIMKPDIVFFGEGLPEIFHESMAKDKDECDLLIVIGSSLKVRPVALIPSSIPPDVPQILINREPLPHFNFDVELLGDSDVIINQICHMMGDEWTEVCWQPNPLTEASHLVTHIGRHHNSLEDTSWEDHNSDPCATDCSRDSLNVQPSFQMSADCSSQDSLVSGRHDNQCSSSNRNSTDSSCSPFKVGERMLNIESSEADSLQMSIDSGMGMSAADSSCSAFKERHMSVDSSTHDSGVGFSADSPTDVGSANLHMLVDSTRDYRNGGNTSSSSNFNNPSSSSSDVCVHSTKDCDLGTLSADSSTAIRESVILVESSGLPADPVTRGKPSSMVVDSTTDSNTSKNTGVSSTESRCSLVHRHVSVDSMRDSGIGDGSNSVDSSSGVVTKERRMSVDSSEDQPKSEGDLEELRTCWQPKIRESLAARLQENTYFLLTPNRYIFPGAEVYYDPDEEQSSCSSSSSSSSSCSNSSDSANNSSAEESDNEDAEDGEYWDDIASAVPNKPVNGRCP</sequence>
<feature type="domain" description="Deacetylase sirtuin-type" evidence="12">
    <location>
        <begin position="190"/>
        <end position="470"/>
    </location>
</feature>
<dbReference type="Pfam" id="PF02146">
    <property type="entry name" value="SIR2"/>
    <property type="match status" value="1"/>
</dbReference>
<dbReference type="InterPro" id="IPR029035">
    <property type="entry name" value="DHS-like_NAD/FAD-binding_dom"/>
</dbReference>
<evidence type="ECO:0000256" key="4">
    <source>
        <dbReference type="ARBA" id="ARBA00012928"/>
    </source>
</evidence>
<feature type="binding site" evidence="10">
    <location>
        <position position="352"/>
    </location>
    <ligand>
        <name>Zn(2+)</name>
        <dbReference type="ChEBI" id="CHEBI:29105"/>
    </ligand>
</feature>
<keyword evidence="5" id="KW-0808">Transferase</keyword>
<feature type="region of interest" description="Disordered" evidence="11">
    <location>
        <begin position="531"/>
        <end position="559"/>
    </location>
</feature>
<dbReference type="InterPro" id="IPR003000">
    <property type="entry name" value="Sirtuin"/>
</dbReference>
<dbReference type="PROSITE" id="PS50305">
    <property type="entry name" value="SIRTUIN"/>
    <property type="match status" value="1"/>
</dbReference>
<dbReference type="GO" id="GO:0002039">
    <property type="term" value="F:p53 binding"/>
    <property type="evidence" value="ECO:0007669"/>
    <property type="project" value="TreeGrafter"/>
</dbReference>
<protein>
    <recommendedName>
        <fullName evidence="4">protein acetyllysine N-acetyltransferase</fullName>
        <ecNumber evidence="4">2.3.1.286</ecNumber>
    </recommendedName>
</protein>
<dbReference type="OrthoDB" id="424302at2759"/>
<feature type="compositionally biased region" description="Low complexity" evidence="11">
    <location>
        <begin position="829"/>
        <end position="853"/>
    </location>
</feature>
<dbReference type="GO" id="GO:0003714">
    <property type="term" value="F:transcription corepressor activity"/>
    <property type="evidence" value="ECO:0007669"/>
    <property type="project" value="TreeGrafter"/>
</dbReference>
<dbReference type="InParanoid" id="A0A2J7RN78"/>
<feature type="region of interest" description="Disordered" evidence="11">
    <location>
        <begin position="692"/>
        <end position="728"/>
    </location>
</feature>
<dbReference type="InterPro" id="IPR026590">
    <property type="entry name" value="Ssirtuin_cat_dom"/>
</dbReference>
<dbReference type="STRING" id="105785.A0A2J7RN78"/>
<feature type="compositionally biased region" description="Polar residues" evidence="11">
    <location>
        <begin position="73"/>
        <end position="88"/>
    </location>
</feature>
<dbReference type="GO" id="GO:0046872">
    <property type="term" value="F:metal ion binding"/>
    <property type="evidence" value="ECO:0007669"/>
    <property type="project" value="UniProtKB-KW"/>
</dbReference>
<feature type="compositionally biased region" description="Low complexity" evidence="11">
    <location>
        <begin position="704"/>
        <end position="720"/>
    </location>
</feature>
<dbReference type="FunCoup" id="A0A2J7RN78">
    <property type="interactions" value="313"/>
</dbReference>
<evidence type="ECO:0000256" key="2">
    <source>
        <dbReference type="ARBA" id="ARBA00004123"/>
    </source>
</evidence>
<keyword evidence="6 10" id="KW-0479">Metal-binding</keyword>
<feature type="region of interest" description="Disordered" evidence="11">
    <location>
        <begin position="824"/>
        <end position="884"/>
    </location>
</feature>
<feature type="compositionally biased region" description="Low complexity" evidence="11">
    <location>
        <begin position="749"/>
        <end position="760"/>
    </location>
</feature>
<dbReference type="CDD" id="cd01408">
    <property type="entry name" value="SIRT1"/>
    <property type="match status" value="1"/>
</dbReference>
<evidence type="ECO:0000256" key="5">
    <source>
        <dbReference type="ARBA" id="ARBA00022679"/>
    </source>
</evidence>
<feature type="compositionally biased region" description="Low complexity" evidence="11">
    <location>
        <begin position="643"/>
        <end position="658"/>
    </location>
</feature>
<name>A0A2J7RN78_9NEOP</name>
<dbReference type="PANTHER" id="PTHR11085:SF9">
    <property type="entry name" value="NAD-DEPENDENT PROTEIN DEACETYLASE SIRTUIN-1"/>
    <property type="match status" value="1"/>
</dbReference>
<keyword evidence="9" id="KW-0539">Nucleus</keyword>
<feature type="binding site" evidence="10">
    <location>
        <position position="349"/>
    </location>
    <ligand>
        <name>Zn(2+)</name>
        <dbReference type="ChEBI" id="CHEBI:29105"/>
    </ligand>
</feature>
<proteinExistence type="inferred from homology"/>
<comment type="similarity">
    <text evidence="3">Belongs to the sirtuin family. Class I subfamily.</text>
</comment>
<evidence type="ECO:0000313" key="14">
    <source>
        <dbReference type="Proteomes" id="UP000235965"/>
    </source>
</evidence>
<evidence type="ECO:0000259" key="12">
    <source>
        <dbReference type="PROSITE" id="PS50305"/>
    </source>
</evidence>
<dbReference type="InterPro" id="IPR026591">
    <property type="entry name" value="Sirtuin_cat_small_dom_sf"/>
</dbReference>
<evidence type="ECO:0000256" key="1">
    <source>
        <dbReference type="ARBA" id="ARBA00001947"/>
    </source>
</evidence>
<dbReference type="Gene3D" id="3.40.50.1220">
    <property type="entry name" value="TPP-binding domain"/>
    <property type="match status" value="1"/>
</dbReference>
<accession>A0A2J7RN78</accession>
<dbReference type="GO" id="GO:0005637">
    <property type="term" value="C:nuclear inner membrane"/>
    <property type="evidence" value="ECO:0007669"/>
    <property type="project" value="TreeGrafter"/>
</dbReference>
<reference evidence="13 14" key="1">
    <citation type="submission" date="2017-12" db="EMBL/GenBank/DDBJ databases">
        <title>Hemimetabolous genomes reveal molecular basis of termite eusociality.</title>
        <authorList>
            <person name="Harrison M.C."/>
            <person name="Jongepier E."/>
            <person name="Robertson H.M."/>
            <person name="Arning N."/>
            <person name="Bitard-Feildel T."/>
            <person name="Chao H."/>
            <person name="Childers C.P."/>
            <person name="Dinh H."/>
            <person name="Doddapaneni H."/>
            <person name="Dugan S."/>
            <person name="Gowin J."/>
            <person name="Greiner C."/>
            <person name="Han Y."/>
            <person name="Hu H."/>
            <person name="Hughes D.S.T."/>
            <person name="Huylmans A.-K."/>
            <person name="Kemena C."/>
            <person name="Kremer L.P.M."/>
            <person name="Lee S.L."/>
            <person name="Lopez-Ezquerra A."/>
            <person name="Mallet L."/>
            <person name="Monroy-Kuhn J.M."/>
            <person name="Moser A."/>
            <person name="Murali S.C."/>
            <person name="Muzny D.M."/>
            <person name="Otani S."/>
            <person name="Piulachs M.-D."/>
            <person name="Poelchau M."/>
            <person name="Qu J."/>
            <person name="Schaub F."/>
            <person name="Wada-Katsumata A."/>
            <person name="Worley K.C."/>
            <person name="Xie Q."/>
            <person name="Ylla G."/>
            <person name="Poulsen M."/>
            <person name="Gibbs R.A."/>
            <person name="Schal C."/>
            <person name="Richards S."/>
            <person name="Belles X."/>
            <person name="Korb J."/>
            <person name="Bornberg-Bauer E."/>
        </authorList>
    </citation>
    <scope>NUCLEOTIDE SEQUENCE [LARGE SCALE GENOMIC DNA]</scope>
    <source>
        <tissue evidence="13">Whole body</tissue>
    </source>
</reference>
<comment type="subcellular location">
    <subcellularLocation>
        <location evidence="2">Nucleus</location>
    </subcellularLocation>
</comment>
<feature type="compositionally biased region" description="Basic and acidic residues" evidence="11">
    <location>
        <begin position="761"/>
        <end position="782"/>
    </location>
</feature>
<evidence type="ECO:0000256" key="8">
    <source>
        <dbReference type="ARBA" id="ARBA00023027"/>
    </source>
</evidence>
<dbReference type="GO" id="GO:0005654">
    <property type="term" value="C:nucleoplasm"/>
    <property type="evidence" value="ECO:0007669"/>
    <property type="project" value="TreeGrafter"/>
</dbReference>
<evidence type="ECO:0000256" key="7">
    <source>
        <dbReference type="ARBA" id="ARBA00022833"/>
    </source>
</evidence>
<dbReference type="Gene3D" id="3.30.1600.10">
    <property type="entry name" value="SIR2/SIRT2 'Small Domain"/>
    <property type="match status" value="1"/>
</dbReference>
<keyword evidence="7 10" id="KW-0862">Zinc</keyword>
<feature type="active site" description="Proton acceptor" evidence="10">
    <location>
        <position position="317"/>
    </location>
</feature>
<dbReference type="AlphaFoldDB" id="A0A2J7RN78"/>
<feature type="region of interest" description="Disordered" evidence="11">
    <location>
        <begin position="740"/>
        <end position="782"/>
    </location>
</feature>
<dbReference type="GO" id="GO:0070403">
    <property type="term" value="F:NAD+ binding"/>
    <property type="evidence" value="ECO:0007669"/>
    <property type="project" value="InterPro"/>
</dbReference>
<dbReference type="SUPFAM" id="SSF52467">
    <property type="entry name" value="DHS-like NAD/FAD-binding domain"/>
    <property type="match status" value="1"/>
</dbReference>
<evidence type="ECO:0000256" key="11">
    <source>
        <dbReference type="SAM" id="MobiDB-lite"/>
    </source>
</evidence>
<feature type="binding site" evidence="10">
    <location>
        <position position="328"/>
    </location>
    <ligand>
        <name>Zn(2+)</name>
        <dbReference type="ChEBI" id="CHEBI:29105"/>
    </ligand>
</feature>
<evidence type="ECO:0000313" key="13">
    <source>
        <dbReference type="EMBL" id="PNF42290.1"/>
    </source>
</evidence>
<keyword evidence="14" id="KW-1185">Reference proteome</keyword>
<dbReference type="EC" id="2.3.1.286" evidence="4"/>
<organism evidence="13 14">
    <name type="scientific">Cryptotermes secundus</name>
    <dbReference type="NCBI Taxonomy" id="105785"/>
    <lineage>
        <taxon>Eukaryota</taxon>
        <taxon>Metazoa</taxon>
        <taxon>Ecdysozoa</taxon>
        <taxon>Arthropoda</taxon>
        <taxon>Hexapoda</taxon>
        <taxon>Insecta</taxon>
        <taxon>Pterygota</taxon>
        <taxon>Neoptera</taxon>
        <taxon>Polyneoptera</taxon>
        <taxon>Dictyoptera</taxon>
        <taxon>Blattodea</taxon>
        <taxon>Blattoidea</taxon>
        <taxon>Termitoidae</taxon>
        <taxon>Kalotermitidae</taxon>
        <taxon>Cryptotermitinae</taxon>
        <taxon>Cryptotermes</taxon>
    </lineage>
</organism>
<gene>
    <name evidence="13" type="ORF">B7P43_G05536</name>
</gene>
<evidence type="ECO:0000256" key="3">
    <source>
        <dbReference type="ARBA" id="ARBA00006924"/>
    </source>
</evidence>
<feature type="region of interest" description="Disordered" evidence="11">
    <location>
        <begin position="635"/>
        <end position="658"/>
    </location>
</feature>
<comment type="caution">
    <text evidence="13">The sequence shown here is derived from an EMBL/GenBank/DDBJ whole genome shotgun (WGS) entry which is preliminary data.</text>
</comment>
<feature type="compositionally biased region" description="Low complexity" evidence="11">
    <location>
        <begin position="545"/>
        <end position="558"/>
    </location>
</feature>
<evidence type="ECO:0000256" key="9">
    <source>
        <dbReference type="ARBA" id="ARBA00023242"/>
    </source>
</evidence>
<dbReference type="EMBL" id="NEVH01002545">
    <property type="protein sequence ID" value="PNF42290.1"/>
    <property type="molecule type" value="Genomic_DNA"/>
</dbReference>
<dbReference type="FunFam" id="3.30.1600.10:FF:000013">
    <property type="entry name" value="NAD-dependent protein deacetylase sirtuin-1"/>
    <property type="match status" value="1"/>
</dbReference>
<dbReference type="Proteomes" id="UP000235965">
    <property type="component" value="Unassembled WGS sequence"/>
</dbReference>
<feature type="compositionally biased region" description="Acidic residues" evidence="11">
    <location>
        <begin position="854"/>
        <end position="868"/>
    </location>
</feature>
<feature type="region of interest" description="Disordered" evidence="11">
    <location>
        <begin position="63"/>
        <end position="111"/>
    </location>
</feature>
<dbReference type="GO" id="GO:0033553">
    <property type="term" value="C:rDNA heterochromatin"/>
    <property type="evidence" value="ECO:0007669"/>
    <property type="project" value="TreeGrafter"/>
</dbReference>
<dbReference type="InterPro" id="IPR050134">
    <property type="entry name" value="NAD-dep_sirtuin_deacylases"/>
</dbReference>
<comment type="cofactor">
    <cofactor evidence="1">
        <name>Zn(2+)</name>
        <dbReference type="ChEBI" id="CHEBI:29105"/>
    </cofactor>
</comment>
<evidence type="ECO:0000256" key="10">
    <source>
        <dbReference type="PROSITE-ProRule" id="PRU00236"/>
    </source>
</evidence>
<feature type="binding site" evidence="10">
    <location>
        <position position="325"/>
    </location>
    <ligand>
        <name>Zn(2+)</name>
        <dbReference type="ChEBI" id="CHEBI:29105"/>
    </ligand>
</feature>
<evidence type="ECO:0000256" key="6">
    <source>
        <dbReference type="ARBA" id="ARBA00022723"/>
    </source>
</evidence>
<keyword evidence="8" id="KW-0520">NAD</keyword>